<dbReference type="Gene3D" id="2.40.170.20">
    <property type="entry name" value="TonB-dependent receptor, beta-barrel domain"/>
    <property type="match status" value="1"/>
</dbReference>
<reference evidence="17 18" key="1">
    <citation type="journal article" date="2014" name="Int. J. Syst. Evol. Microbiol.">
        <title>Solimonas terrae sp. nov., isolated from soil.</title>
        <authorList>
            <person name="Kim S.J."/>
            <person name="Moon J.Y."/>
            <person name="Weon H.Y."/>
            <person name="Ahn J.H."/>
            <person name="Chen W.M."/>
            <person name="Kwon S.W."/>
        </authorList>
    </citation>
    <scope>NUCLEOTIDE SEQUENCE [LARGE SCALE GENOMIC DNA]</scope>
    <source>
        <strain evidence="17 18">KIS83-12</strain>
    </source>
</reference>
<evidence type="ECO:0000256" key="11">
    <source>
        <dbReference type="PROSITE-ProRule" id="PRU01360"/>
    </source>
</evidence>
<evidence type="ECO:0000256" key="6">
    <source>
        <dbReference type="ARBA" id="ARBA00023004"/>
    </source>
</evidence>
<feature type="compositionally biased region" description="Low complexity" evidence="13">
    <location>
        <begin position="51"/>
        <end position="66"/>
    </location>
</feature>
<dbReference type="GO" id="GO:0006826">
    <property type="term" value="P:iron ion transport"/>
    <property type="evidence" value="ECO:0007669"/>
    <property type="project" value="UniProtKB-KW"/>
</dbReference>
<keyword evidence="6" id="KW-0408">Iron</keyword>
<name>A0A6M2BNP0_9GAMM</name>
<dbReference type="InterPro" id="IPR000531">
    <property type="entry name" value="Beta-barrel_TonB"/>
</dbReference>
<evidence type="ECO:0000256" key="1">
    <source>
        <dbReference type="ARBA" id="ARBA00004571"/>
    </source>
</evidence>
<keyword evidence="18" id="KW-1185">Reference proteome</keyword>
<dbReference type="PROSITE" id="PS52016">
    <property type="entry name" value="TONB_DEPENDENT_REC_3"/>
    <property type="match status" value="1"/>
</dbReference>
<evidence type="ECO:0000313" key="17">
    <source>
        <dbReference type="EMBL" id="NGY03950.1"/>
    </source>
</evidence>
<dbReference type="SUPFAM" id="SSF56935">
    <property type="entry name" value="Porins"/>
    <property type="match status" value="1"/>
</dbReference>
<dbReference type="InterPro" id="IPR036942">
    <property type="entry name" value="Beta-barrel_TonB_sf"/>
</dbReference>
<evidence type="ECO:0000256" key="9">
    <source>
        <dbReference type="ARBA" id="ARBA00023136"/>
    </source>
</evidence>
<dbReference type="Pfam" id="PF07715">
    <property type="entry name" value="Plug"/>
    <property type="match status" value="1"/>
</dbReference>
<dbReference type="Pfam" id="PF00593">
    <property type="entry name" value="TonB_dep_Rec_b-barrel"/>
    <property type="match status" value="1"/>
</dbReference>
<keyword evidence="3 11" id="KW-1134">Transmembrane beta strand</keyword>
<comment type="subcellular location">
    <subcellularLocation>
        <location evidence="1 11">Cell outer membrane</location>
        <topology evidence="1 11">Multi-pass membrane protein</topology>
    </subcellularLocation>
</comment>
<keyword evidence="5 11" id="KW-0812">Transmembrane</keyword>
<keyword evidence="4" id="KW-0410">Iron transport</keyword>
<feature type="domain" description="TonB-dependent receptor-like beta-barrel" evidence="15">
    <location>
        <begin position="415"/>
        <end position="873"/>
    </location>
</feature>
<evidence type="ECO:0000313" key="18">
    <source>
        <dbReference type="Proteomes" id="UP000472676"/>
    </source>
</evidence>
<protein>
    <submittedName>
        <fullName evidence="17">TonB-dependent receptor</fullName>
    </submittedName>
</protein>
<evidence type="ECO:0000256" key="7">
    <source>
        <dbReference type="ARBA" id="ARBA00023065"/>
    </source>
</evidence>
<evidence type="ECO:0000256" key="12">
    <source>
        <dbReference type="RuleBase" id="RU003357"/>
    </source>
</evidence>
<dbReference type="EMBL" id="JAAMOW010000002">
    <property type="protein sequence ID" value="NGY03950.1"/>
    <property type="molecule type" value="Genomic_DNA"/>
</dbReference>
<dbReference type="PANTHER" id="PTHR32552:SF81">
    <property type="entry name" value="TONB-DEPENDENT OUTER MEMBRANE RECEPTOR"/>
    <property type="match status" value="1"/>
</dbReference>
<dbReference type="Proteomes" id="UP000472676">
    <property type="component" value="Unassembled WGS sequence"/>
</dbReference>
<dbReference type="AlphaFoldDB" id="A0A6M2BNP0"/>
<organism evidence="17 18">
    <name type="scientific">Solimonas terrae</name>
    <dbReference type="NCBI Taxonomy" id="1396819"/>
    <lineage>
        <taxon>Bacteria</taxon>
        <taxon>Pseudomonadati</taxon>
        <taxon>Pseudomonadota</taxon>
        <taxon>Gammaproteobacteria</taxon>
        <taxon>Nevskiales</taxon>
        <taxon>Nevskiaceae</taxon>
        <taxon>Solimonas</taxon>
    </lineage>
</organism>
<comment type="similarity">
    <text evidence="11 12">Belongs to the TonB-dependent receptor family.</text>
</comment>
<evidence type="ECO:0000256" key="2">
    <source>
        <dbReference type="ARBA" id="ARBA00022448"/>
    </source>
</evidence>
<dbReference type="GO" id="GO:0009279">
    <property type="term" value="C:cell outer membrane"/>
    <property type="evidence" value="ECO:0007669"/>
    <property type="project" value="UniProtKB-SubCell"/>
</dbReference>
<feature type="chain" id="PRO_5027068716" evidence="14">
    <location>
        <begin position="20"/>
        <end position="913"/>
    </location>
</feature>
<keyword evidence="2 11" id="KW-0813">Transport</keyword>
<evidence type="ECO:0000256" key="3">
    <source>
        <dbReference type="ARBA" id="ARBA00022452"/>
    </source>
</evidence>
<evidence type="ECO:0000256" key="5">
    <source>
        <dbReference type="ARBA" id="ARBA00022692"/>
    </source>
</evidence>
<dbReference type="InterPro" id="IPR012910">
    <property type="entry name" value="Plug_dom"/>
</dbReference>
<keyword evidence="7" id="KW-0406">Ion transport</keyword>
<gene>
    <name evidence="17" type="ORF">G7Y85_04180</name>
</gene>
<dbReference type="InterPro" id="IPR039426">
    <property type="entry name" value="TonB-dep_rcpt-like"/>
</dbReference>
<dbReference type="RefSeq" id="WP_166252261.1">
    <property type="nucleotide sequence ID" value="NZ_JAAMOW010000002.1"/>
</dbReference>
<keyword evidence="14" id="KW-0732">Signal</keyword>
<feature type="region of interest" description="Disordered" evidence="13">
    <location>
        <begin position="23"/>
        <end position="79"/>
    </location>
</feature>
<feature type="signal peptide" evidence="14">
    <location>
        <begin position="1"/>
        <end position="19"/>
    </location>
</feature>
<evidence type="ECO:0000259" key="16">
    <source>
        <dbReference type="Pfam" id="PF07715"/>
    </source>
</evidence>
<evidence type="ECO:0000259" key="15">
    <source>
        <dbReference type="Pfam" id="PF00593"/>
    </source>
</evidence>
<keyword evidence="10 11" id="KW-0998">Cell outer membrane</keyword>
<comment type="caution">
    <text evidence="17">The sequence shown here is derived from an EMBL/GenBank/DDBJ whole genome shotgun (WGS) entry which is preliminary data.</text>
</comment>
<sequence>MKRIVIAATMTAAANIAYTAGAVAQAPDTAQTSTAPEATDMTDMSDASSFAPADGGTTDTAAAPDGTAGGGAASTDDAATAGTTTDAAADAGAATTDATTAAPAAPAAGTAAPLDVIALPQSAPAPVPKAAEDKQPGIAEVIVTAQRREQSAQDVPVSVTVLDQQQLANANITNSADLATYTPSLQTNQRFGPDSASFAIRGFTQDLRTTASVGVYFADVVAPRGQSSQTSGDGAGPGELFDLANVQVLKGPQGTLFGRNTTGGAVLLVPKKPTDVYEGYLEASGGDFMMRRIQGVLNTPLTDNFKLRFGVDYNKRDGHLKNFTGIGADKFGDVDYVSGRISALWNIADSLENYTIFTYADSNTNGTPSQLYQCNPSPAGNPFYVFSAAPCRRQLAAQAAAGKDGFYDLASTIATPESNLKEWRAINTTTWDFSDNAHLKNIFSYAHLRTEAGNDIFGTTFSYTVAGIPVDPNPDREFKIGVSAPAPDEPVTSQETFVEELQLQGTSFNDAFEWTTGAYFEKSLPDGFSGNNSIALISCNLASIEGPPSGYNCYDPLGGVLGGVLTQHFKTTYLNRAVYAQGTYNFTDKFSTTIGARYTWDSTEGYGIKDRYTYLLSVPLAPKEQITTPKTSSQAPTGQVEFSYKPVKDVMGYAKYVRGYRQGNVILAADPGIDTFEPEHVNSYEIGLKTTYRGFIPGRFNVAAFYNDLTNQQLQFGYVSPTAQTTTTIANAGKSRIAGVEVESFMQLARGLTWAVSYSYLNTKLIKAEDRTAEVTAAGAIPGTATPIAVQGDTLPFAPDHTVVTSLTYTLPLPPEIGSIDLGATYVYTGKRRSSASGSSPDAVLDPFDLLNVNVNWYSMFNSSFDLSLFGTNVLDEKYITYGSGTYYTLGFDSRQVGLPRMYGARLRYSFGI</sequence>
<feature type="domain" description="TonB-dependent receptor plug" evidence="16">
    <location>
        <begin position="152"/>
        <end position="265"/>
    </location>
</feature>
<keyword evidence="8 12" id="KW-0798">TonB box</keyword>
<evidence type="ECO:0000256" key="14">
    <source>
        <dbReference type="SAM" id="SignalP"/>
    </source>
</evidence>
<keyword evidence="9 11" id="KW-0472">Membrane</keyword>
<evidence type="ECO:0000256" key="4">
    <source>
        <dbReference type="ARBA" id="ARBA00022496"/>
    </source>
</evidence>
<evidence type="ECO:0000256" key="10">
    <source>
        <dbReference type="ARBA" id="ARBA00023237"/>
    </source>
</evidence>
<dbReference type="PANTHER" id="PTHR32552">
    <property type="entry name" value="FERRICHROME IRON RECEPTOR-RELATED"/>
    <property type="match status" value="1"/>
</dbReference>
<proteinExistence type="inferred from homology"/>
<keyword evidence="17" id="KW-0675">Receptor</keyword>
<evidence type="ECO:0000256" key="13">
    <source>
        <dbReference type="SAM" id="MobiDB-lite"/>
    </source>
</evidence>
<evidence type="ECO:0000256" key="8">
    <source>
        <dbReference type="ARBA" id="ARBA00023077"/>
    </source>
</evidence>
<accession>A0A6M2BNP0</accession>